<dbReference type="CDD" id="cd03561">
    <property type="entry name" value="VHS"/>
    <property type="match status" value="1"/>
</dbReference>
<evidence type="ECO:0000313" key="2">
    <source>
        <dbReference type="EMBL" id="KAF0698528.1"/>
    </source>
</evidence>
<gene>
    <name evidence="3" type="primary">Aste57867_10855</name>
    <name evidence="2" type="ORF">As57867_010815</name>
    <name evidence="3" type="ORF">ASTE57867_10855</name>
</gene>
<protein>
    <submittedName>
        <fullName evidence="3">Aste57867_10855 protein</fullName>
    </submittedName>
</protein>
<keyword evidence="4" id="KW-1185">Reference proteome</keyword>
<evidence type="ECO:0000259" key="1">
    <source>
        <dbReference type="PROSITE" id="PS50179"/>
    </source>
</evidence>
<dbReference type="GO" id="GO:0031623">
    <property type="term" value="P:receptor internalization"/>
    <property type="evidence" value="ECO:0007669"/>
    <property type="project" value="TreeGrafter"/>
</dbReference>
<organism evidence="3 4">
    <name type="scientific">Aphanomyces stellatus</name>
    <dbReference type="NCBI Taxonomy" id="120398"/>
    <lineage>
        <taxon>Eukaryota</taxon>
        <taxon>Sar</taxon>
        <taxon>Stramenopiles</taxon>
        <taxon>Oomycota</taxon>
        <taxon>Saprolegniomycetes</taxon>
        <taxon>Saprolegniales</taxon>
        <taxon>Verrucalvaceae</taxon>
        <taxon>Aphanomyces</taxon>
    </lineage>
</organism>
<dbReference type="InterPro" id="IPR008942">
    <property type="entry name" value="ENTH_VHS"/>
</dbReference>
<proteinExistence type="predicted"/>
<dbReference type="GO" id="GO:0032456">
    <property type="term" value="P:endocytic recycling"/>
    <property type="evidence" value="ECO:0007669"/>
    <property type="project" value="TreeGrafter"/>
</dbReference>
<dbReference type="GO" id="GO:0043130">
    <property type="term" value="F:ubiquitin binding"/>
    <property type="evidence" value="ECO:0007669"/>
    <property type="project" value="InterPro"/>
</dbReference>
<dbReference type="PROSITE" id="PS50179">
    <property type="entry name" value="VHS"/>
    <property type="match status" value="1"/>
</dbReference>
<dbReference type="Pfam" id="PF00790">
    <property type="entry name" value="VHS"/>
    <property type="match status" value="1"/>
</dbReference>
<dbReference type="CDD" id="cd21383">
    <property type="entry name" value="GAT_GGA_Tom1-like"/>
    <property type="match status" value="1"/>
</dbReference>
<feature type="domain" description="VHS" evidence="1">
    <location>
        <begin position="18"/>
        <end position="159"/>
    </location>
</feature>
<dbReference type="SMART" id="SM00288">
    <property type="entry name" value="VHS"/>
    <property type="match status" value="1"/>
</dbReference>
<reference evidence="2" key="2">
    <citation type="submission" date="2019-06" db="EMBL/GenBank/DDBJ databases">
        <title>Genomics analysis of Aphanomyces spp. identifies a new class of oomycete effector associated with host adaptation.</title>
        <authorList>
            <person name="Gaulin E."/>
        </authorList>
    </citation>
    <scope>NUCLEOTIDE SEQUENCE</scope>
    <source>
        <strain evidence="2">CBS 578.67</strain>
    </source>
</reference>
<dbReference type="Proteomes" id="UP000332933">
    <property type="component" value="Unassembled WGS sequence"/>
</dbReference>
<dbReference type="AlphaFoldDB" id="A0A485KRW3"/>
<dbReference type="SUPFAM" id="SSF48464">
    <property type="entry name" value="ENTH/VHS domain"/>
    <property type="match status" value="1"/>
</dbReference>
<dbReference type="GO" id="GO:0035091">
    <property type="term" value="F:phosphatidylinositol binding"/>
    <property type="evidence" value="ECO:0007669"/>
    <property type="project" value="InterPro"/>
</dbReference>
<dbReference type="GO" id="GO:0005769">
    <property type="term" value="C:early endosome"/>
    <property type="evidence" value="ECO:0007669"/>
    <property type="project" value="TreeGrafter"/>
</dbReference>
<evidence type="ECO:0000313" key="4">
    <source>
        <dbReference type="Proteomes" id="UP000332933"/>
    </source>
</evidence>
<accession>A0A485KRW3</accession>
<dbReference type="EMBL" id="VJMH01005234">
    <property type="protein sequence ID" value="KAF0698528.1"/>
    <property type="molecule type" value="Genomic_DNA"/>
</dbReference>
<dbReference type="PANTHER" id="PTHR46275">
    <property type="entry name" value="HEPATOCYTE GROWTH FACTOR-REGULATED TYROSINE KINASE SUBSTRATE"/>
    <property type="match status" value="1"/>
</dbReference>
<dbReference type="InterPro" id="IPR017073">
    <property type="entry name" value="HGS/VPS27"/>
</dbReference>
<dbReference type="EMBL" id="CAADRA010005255">
    <property type="protein sequence ID" value="VFT87723.1"/>
    <property type="molecule type" value="Genomic_DNA"/>
</dbReference>
<dbReference type="Gene3D" id="1.25.40.90">
    <property type="match status" value="1"/>
</dbReference>
<sequence length="337" mass="36786">MASISEVHDDIRRSVDKVCSGEVSNPDWISILELCDQVSSSQTQYDPFSLSHRPLIQRCSAEETVRSLQRVLSDYNNPESRISLALLVTESILNNCPGFYNHIATLDFLQEMVALADRHTPDVQGRATRMLQDWATNFTDCPIFRDTYNQLKSQGVAFPSGGGAATQSSHGDNGFATIPLSGGGDAYYDEKPAGIPAPAPSASHGGTAAEFEKLRRDLISVEEKIKTYYNMRTLHIGGEDAEDALDFLQQCQPRMNALIEAGLAGKLDEQTLETCLTVNDHLINVLEGKAPSSMDETLIESKAPYHPSASNEPDYLAGPMAHLSITPAPQFTHSDAV</sequence>
<name>A0A485KRW3_9STRA</name>
<evidence type="ECO:0000313" key="3">
    <source>
        <dbReference type="EMBL" id="VFT87723.1"/>
    </source>
</evidence>
<reference evidence="3 4" key="1">
    <citation type="submission" date="2019-03" db="EMBL/GenBank/DDBJ databases">
        <authorList>
            <person name="Gaulin E."/>
            <person name="Dumas B."/>
        </authorList>
    </citation>
    <scope>NUCLEOTIDE SEQUENCE [LARGE SCALE GENOMIC DNA]</scope>
    <source>
        <strain evidence="3">CBS 568.67</strain>
    </source>
</reference>
<dbReference type="OrthoDB" id="2018246at2759"/>
<dbReference type="PANTHER" id="PTHR46275:SF1">
    <property type="entry name" value="HEPATOCYTE GROWTH FACTOR-REGULATED TYROSINE KINASE SUBSTRATE"/>
    <property type="match status" value="1"/>
</dbReference>
<dbReference type="InterPro" id="IPR002014">
    <property type="entry name" value="VHS_dom"/>
</dbReference>